<keyword evidence="7 17" id="KW-0963">Cytoplasm</keyword>
<feature type="active site" description="Proton acceptor" evidence="17">
    <location>
        <position position="369"/>
    </location>
</feature>
<dbReference type="GO" id="GO:0016208">
    <property type="term" value="F:AMP binding"/>
    <property type="evidence" value="ECO:0007669"/>
    <property type="project" value="TreeGrafter"/>
</dbReference>
<feature type="domain" description="Phosphofructokinase N-terminal" evidence="20">
    <location>
        <begin position="9"/>
        <end position="101"/>
    </location>
</feature>
<feature type="binding site" evidence="17">
    <location>
        <position position="866"/>
    </location>
    <ligand>
        <name>beta-D-fructose 2,6-bisphosphate</name>
        <dbReference type="ChEBI" id="CHEBI:58579"/>
        <note>allosteric activator; ligand shared between dimeric partners</note>
    </ligand>
</feature>
<comment type="cofactor">
    <cofactor evidence="1 17">
        <name>Mg(2+)</name>
        <dbReference type="ChEBI" id="CHEBI:18420"/>
    </cofactor>
</comment>
<dbReference type="Gene3D" id="3.40.50.460">
    <property type="entry name" value="Phosphofructokinase domain"/>
    <property type="match status" value="2"/>
</dbReference>
<dbReference type="NCBIfam" id="TIGR02478">
    <property type="entry name" value="6PF1K_euk"/>
    <property type="match status" value="1"/>
</dbReference>
<evidence type="ECO:0000256" key="5">
    <source>
        <dbReference type="ARBA" id="ARBA00004679"/>
    </source>
</evidence>
<feature type="region of interest" description="C-terminal regulatory PFK domain 2" evidence="17">
    <location>
        <begin position="608"/>
        <end position="1003"/>
    </location>
</feature>
<evidence type="ECO:0000256" key="15">
    <source>
        <dbReference type="ARBA" id="ARBA00023152"/>
    </source>
</evidence>
<dbReference type="GO" id="GO:0051453">
    <property type="term" value="P:regulation of intracellular pH"/>
    <property type="evidence" value="ECO:0007669"/>
    <property type="project" value="UniProtKB-ARBA"/>
</dbReference>
<feature type="binding site" evidence="17">
    <location>
        <position position="404"/>
    </location>
    <ligand>
        <name>substrate</name>
        <note>ligand shared between dimeric partners</note>
    </ligand>
</feature>
<keyword evidence="13 17" id="KW-0067">ATP-binding</keyword>
<keyword evidence="14 17" id="KW-0460">Magnesium</keyword>
<dbReference type="FunFam" id="3.40.50.450:FF:000010">
    <property type="entry name" value="ATP-dependent 6-phosphofructokinase"/>
    <property type="match status" value="1"/>
</dbReference>
<evidence type="ECO:0000256" key="2">
    <source>
        <dbReference type="ARBA" id="ARBA00002659"/>
    </source>
</evidence>
<evidence type="ECO:0000256" key="12">
    <source>
        <dbReference type="ARBA" id="ARBA00022777"/>
    </source>
</evidence>
<comment type="similarity">
    <text evidence="18">Belongs to the phosphofructokinase type A (PFKA) family. ATP-dependent PFK group I subfamily. Eukaryotic two domain clade "E" sub-subfamily.</text>
</comment>
<evidence type="ECO:0000256" key="3">
    <source>
        <dbReference type="ARBA" id="ARBA00004496"/>
    </source>
</evidence>
<feature type="binding site" evidence="17">
    <location>
        <position position="495"/>
    </location>
    <ligand>
        <name>substrate</name>
        <note>ligand shared between dimeric partners</note>
    </ligand>
</feature>
<feature type="binding site" description="in other chain" evidence="17">
    <location>
        <position position="840"/>
    </location>
    <ligand>
        <name>beta-D-fructose 2,6-bisphosphate</name>
        <dbReference type="ChEBI" id="CHEBI:58579"/>
        <note>allosteric activator; ligand shared between dimeric partners</note>
    </ligand>
</feature>
<comment type="caution">
    <text evidence="21">The sequence shown here is derived from an EMBL/GenBank/DDBJ whole genome shotgun (WGS) entry which is preliminary data.</text>
</comment>
<dbReference type="EC" id="2.7.1.11" evidence="17"/>
<comment type="activity regulation">
    <text evidence="17">Allosterically activated by ADP, AMP, or fructose 2,6-bisphosphate, and allosterically inhibited by ATP or citrate.</text>
</comment>
<feature type="binding site" description="in other chain" evidence="17">
    <location>
        <begin position="780"/>
        <end position="782"/>
    </location>
    <ligand>
        <name>beta-D-fructose 2,6-bisphosphate</name>
        <dbReference type="ChEBI" id="CHEBI:58579"/>
        <note>allosteric activator; ligand shared between dimeric partners</note>
    </ligand>
</feature>
<comment type="similarity">
    <text evidence="17">Belongs to the phosphofructokinase type A (PFKA) family. ATP-dependent PFK group I subfamily. Eukaryotic two domain clade 'E' sub-subfamily.</text>
</comment>
<dbReference type="FunFam" id="3.40.50.460:FF:000007">
    <property type="entry name" value="ATP-dependent 6-phosphofructokinase"/>
    <property type="match status" value="1"/>
</dbReference>
<dbReference type="InterPro" id="IPR015912">
    <property type="entry name" value="Phosphofructokinase_CS"/>
</dbReference>
<feature type="binding site" description="in other chain" evidence="17">
    <location>
        <begin position="735"/>
        <end position="739"/>
    </location>
    <ligand>
        <name>beta-D-fructose 2,6-bisphosphate</name>
        <dbReference type="ChEBI" id="CHEBI:58579"/>
        <note>allosteric activator; ligand shared between dimeric partners</note>
    </ligand>
</feature>
<evidence type="ECO:0000256" key="8">
    <source>
        <dbReference type="ARBA" id="ARBA00022533"/>
    </source>
</evidence>
<dbReference type="Gene3D" id="3.40.50.450">
    <property type="match status" value="2"/>
</dbReference>
<comment type="catalytic activity">
    <reaction evidence="16 17 18">
        <text>beta-D-fructose 6-phosphate + ATP = beta-D-fructose 1,6-bisphosphate + ADP + H(+)</text>
        <dbReference type="Rhea" id="RHEA:16109"/>
        <dbReference type="ChEBI" id="CHEBI:15378"/>
        <dbReference type="ChEBI" id="CHEBI:30616"/>
        <dbReference type="ChEBI" id="CHEBI:32966"/>
        <dbReference type="ChEBI" id="CHEBI:57634"/>
        <dbReference type="ChEBI" id="CHEBI:456216"/>
        <dbReference type="EC" id="2.7.1.11"/>
    </reaction>
</comment>
<keyword evidence="15 17" id="KW-0324">Glycolysis</keyword>
<dbReference type="PANTHER" id="PTHR13697:SF57">
    <property type="entry name" value="ATP-DEPENDENT 6-PHOSPHOFRUCTOKINASE SUBUNIT ALPHA"/>
    <property type="match status" value="1"/>
</dbReference>
<feature type="binding site" evidence="17">
    <location>
        <begin position="321"/>
        <end position="324"/>
    </location>
    <ligand>
        <name>ATP</name>
        <dbReference type="ChEBI" id="CHEBI:30616"/>
    </ligand>
</feature>
<dbReference type="InterPro" id="IPR000023">
    <property type="entry name" value="Phosphofructokinase_dom"/>
</dbReference>
<dbReference type="GO" id="GO:0006002">
    <property type="term" value="P:fructose 6-phosphate metabolic process"/>
    <property type="evidence" value="ECO:0007669"/>
    <property type="project" value="InterPro"/>
</dbReference>
<feature type="domain" description="Phosphofructokinase" evidence="19">
    <location>
        <begin position="220"/>
        <end position="526"/>
    </location>
</feature>
<keyword evidence="11 17" id="KW-0547">Nucleotide-binding</keyword>
<dbReference type="FunFam" id="3.40.50.460:FF:000008">
    <property type="entry name" value="ATP-dependent 6-phosphofructokinase"/>
    <property type="match status" value="1"/>
</dbReference>
<dbReference type="GO" id="GO:0048029">
    <property type="term" value="F:monosaccharide binding"/>
    <property type="evidence" value="ECO:0007669"/>
    <property type="project" value="TreeGrafter"/>
</dbReference>
<feature type="region of interest" description="Interdomain linker" evidence="17">
    <location>
        <begin position="594"/>
        <end position="607"/>
    </location>
</feature>
<evidence type="ECO:0000256" key="4">
    <source>
        <dbReference type="ARBA" id="ARBA00004570"/>
    </source>
</evidence>
<evidence type="ECO:0000259" key="19">
    <source>
        <dbReference type="Pfam" id="PF00365"/>
    </source>
</evidence>
<dbReference type="InterPro" id="IPR035966">
    <property type="entry name" value="PKF_sf"/>
</dbReference>
<comment type="subcellular location">
    <subcellularLocation>
        <location evidence="3 17">Cytoplasm</location>
    </subcellularLocation>
    <subcellularLocation>
        <location evidence="4">Mitochondrion outer membrane</location>
        <topology evidence="4">Peripheral membrane protein</topology>
        <orientation evidence="4">Cytoplasmic side</orientation>
    </subcellularLocation>
</comment>
<organism evidence="21 22">
    <name type="scientific">Maudiozyma humilis</name>
    <name type="common">Sour dough yeast</name>
    <name type="synonym">Kazachstania humilis</name>
    <dbReference type="NCBI Taxonomy" id="51915"/>
    <lineage>
        <taxon>Eukaryota</taxon>
        <taxon>Fungi</taxon>
        <taxon>Dikarya</taxon>
        <taxon>Ascomycota</taxon>
        <taxon>Saccharomycotina</taxon>
        <taxon>Saccharomycetes</taxon>
        <taxon>Saccharomycetales</taxon>
        <taxon>Saccharomycetaceae</taxon>
        <taxon>Maudiozyma</taxon>
    </lineage>
</organism>
<dbReference type="Pfam" id="PF18468">
    <property type="entry name" value="Pfk_N"/>
    <property type="match status" value="1"/>
</dbReference>
<dbReference type="GO" id="GO:0042802">
    <property type="term" value="F:identical protein binding"/>
    <property type="evidence" value="ECO:0007669"/>
    <property type="project" value="TreeGrafter"/>
</dbReference>
<feature type="region of interest" description="N-terminal catalytic PFK domain 1" evidence="17">
    <location>
        <begin position="1"/>
        <end position="593"/>
    </location>
</feature>
<evidence type="ECO:0000256" key="9">
    <source>
        <dbReference type="ARBA" id="ARBA00022679"/>
    </source>
</evidence>
<name>A0AAV5RUT9_MAUHU</name>
<feature type="binding site" evidence="17">
    <location>
        <position position="773"/>
    </location>
    <ligand>
        <name>beta-D-fructose 2,6-bisphosphate</name>
        <dbReference type="ChEBI" id="CHEBI:58579"/>
        <note>allosteric activator; ligand shared between dimeric partners</note>
    </ligand>
</feature>
<feature type="binding site" evidence="17">
    <location>
        <position position="228"/>
    </location>
    <ligand>
        <name>ATP</name>
        <dbReference type="ChEBI" id="CHEBI:30616"/>
    </ligand>
</feature>
<dbReference type="GO" id="GO:0003872">
    <property type="term" value="F:6-phosphofructokinase activity"/>
    <property type="evidence" value="ECO:0007669"/>
    <property type="project" value="UniProtKB-UniRule"/>
</dbReference>
<evidence type="ECO:0000256" key="14">
    <source>
        <dbReference type="ARBA" id="ARBA00022842"/>
    </source>
</evidence>
<keyword evidence="12 17" id="KW-0418">Kinase</keyword>
<keyword evidence="9 17" id="KW-0808">Transferase</keyword>
<dbReference type="GO" id="GO:0046872">
    <property type="term" value="F:metal ion binding"/>
    <property type="evidence" value="ECO:0007669"/>
    <property type="project" value="UniProtKB-KW"/>
</dbReference>
<dbReference type="GO" id="GO:0030388">
    <property type="term" value="P:fructose 1,6-bisphosphate metabolic process"/>
    <property type="evidence" value="ECO:0007669"/>
    <property type="project" value="TreeGrafter"/>
</dbReference>
<dbReference type="AlphaFoldDB" id="A0AAV5RUT9"/>
<evidence type="ECO:0000256" key="1">
    <source>
        <dbReference type="ARBA" id="ARBA00001946"/>
    </source>
</evidence>
<evidence type="ECO:0000256" key="17">
    <source>
        <dbReference type="HAMAP-Rule" id="MF_03184"/>
    </source>
</evidence>
<keyword evidence="22" id="KW-1185">Reference proteome</keyword>
<dbReference type="PANTHER" id="PTHR13697">
    <property type="entry name" value="PHOSPHOFRUCTOKINASE"/>
    <property type="match status" value="1"/>
</dbReference>
<dbReference type="PIRSF" id="PIRSF000533">
    <property type="entry name" value="ATP_PFK_euk"/>
    <property type="match status" value="1"/>
</dbReference>
<feature type="binding site" description="in other chain" evidence="17">
    <location>
        <position position="965"/>
    </location>
    <ligand>
        <name>beta-D-fructose 2,6-bisphosphate</name>
        <dbReference type="ChEBI" id="CHEBI:58579"/>
        <note>allosteric activator; ligand shared between dimeric partners</note>
    </ligand>
</feature>
<feature type="binding site" evidence="17">
    <location>
        <position position="322"/>
    </location>
    <ligand>
        <name>Mg(2+)</name>
        <dbReference type="ChEBI" id="CHEBI:18420"/>
        <note>catalytic</note>
    </ligand>
</feature>
<reference evidence="21 22" key="1">
    <citation type="journal article" date="2023" name="Elife">
        <title>Identification of key yeast species and microbe-microbe interactions impacting larval growth of Drosophila in the wild.</title>
        <authorList>
            <person name="Mure A."/>
            <person name="Sugiura Y."/>
            <person name="Maeda R."/>
            <person name="Honda K."/>
            <person name="Sakurai N."/>
            <person name="Takahashi Y."/>
            <person name="Watada M."/>
            <person name="Katoh T."/>
            <person name="Gotoh A."/>
            <person name="Gotoh Y."/>
            <person name="Taniguchi I."/>
            <person name="Nakamura K."/>
            <person name="Hayashi T."/>
            <person name="Katayama T."/>
            <person name="Uemura T."/>
            <person name="Hattori Y."/>
        </authorList>
    </citation>
    <scope>NUCLEOTIDE SEQUENCE [LARGE SCALE GENOMIC DNA]</scope>
    <source>
        <strain evidence="21 22">KH-74</strain>
    </source>
</reference>
<dbReference type="PROSITE" id="PS00433">
    <property type="entry name" value="PHOSPHOFRUCTOKINASE"/>
    <property type="match status" value="2"/>
</dbReference>
<feature type="binding site" evidence="17">
    <location>
        <begin position="291"/>
        <end position="292"/>
    </location>
    <ligand>
        <name>ATP</name>
        <dbReference type="ChEBI" id="CHEBI:30616"/>
    </ligand>
</feature>
<comment type="pathway">
    <text evidence="5 17 18">Carbohydrate degradation; glycolysis; D-glyceraldehyde 3-phosphate and glycerone phosphate from D-glucose: step 3/4.</text>
</comment>
<comment type="function">
    <text evidence="2 17">Catalyzes the phosphorylation of D-fructose 6-phosphate to fructose 1,6-bisphosphate by ATP, the first committing step of glycolysis.</text>
</comment>
<dbReference type="GO" id="GO:0070095">
    <property type="term" value="F:fructose-6-phosphate binding"/>
    <property type="evidence" value="ECO:0007669"/>
    <property type="project" value="TreeGrafter"/>
</dbReference>
<sequence length="1003" mass="109428">MSSSDSYYGVAFTSLVTTDESLFKQTLKFYHALGFATVKDFDKFTNGENSLLAVGTSRDSLREVWLESFKLSEIDELGFRVPQQEARNKQQSEGALLKLRLVQQSKAAAQQTVARANLVVTYFSTELAQLQQRFPEAKLESSDASGVQFIRLVDPLGTRVEFTNFVHPADSKPTGKGFFESADENNAPASAAATPAAMQANIDLLKASLTGGAAPAPKKKIAVMTSGGDSPGMNAAVRAVVRTGIHYGCDMFAVYEGYEGLLRGGKYLKQMAWEDVRGWLSEGGTLIGTARSMEFKKREGRKHAAGNLIEQGIDALVVCGGDGSLTGADLFRHEWPSLVEELVKDGRFTEAQVAPYRNLTIVGLVGSIDNDMSGTDSTIGAYSALERICEMVDYIDATAKSHSRAFVVEVMGRHCGWLALMAGIATGADYIFIPERAVPAGKWQQELKDVCQRHRNKGRRNNTVIVAEGALDDELNPITADNVKDVLIDLGLDTKVTILGHVQRGGTAVAHDRWLATLQGVDAVRAVLENTPETPSPLIGTLENKIIRMPLVESVKLTKQVADAIEHKDFDRAIGLRDTEFIELYENFLSTTVRDDGTELLPPGERLNIGIVHVGAPSAALNAATRAATLYCLSHGHKPYAIMNGFSGLIQTGNVKELSWIDVENWHNLGGSEIGTNRSVAAEDMGTIAYYFQKFQFDGLMILGGFEGFKSLKQLRDSRADHPIFNIPMTLIPSTISNNVPGTEYSLGVDTCLNTLVNYTDDIKQSASATRKRCFVVEVQGGHSGYIASFTGLVTGAVSVYTPENKINLASIAEDMSLLKENFSHDKGEVRNGKIVIRNEEASSVYTTELIADIYCEQSEGKFGAKTAIPGHVQQGGVPSSKDRVTASRYAVKCVKFFEAWNKKNQGNGDSDSRVLRFHYNAKGEKVSTVEHEDDSAAVICVNGSQVTFKPIAKLWEEETSLALRKGTEVHWEEFNKIGDILSGRLKLRAEVEAARKLAEAQK</sequence>
<protein>
    <recommendedName>
        <fullName evidence="17">ATP-dependent 6-phosphofructokinase</fullName>
        <shortName evidence="17">ATP-PFK</shortName>
        <shortName evidence="17">Phosphofructokinase</shortName>
        <ecNumber evidence="17">2.7.1.11</ecNumber>
    </recommendedName>
    <alternativeName>
        <fullName evidence="17">Phosphohexokinase</fullName>
    </alternativeName>
</protein>
<dbReference type="Proteomes" id="UP001377567">
    <property type="component" value="Unassembled WGS sequence"/>
</dbReference>
<evidence type="ECO:0000256" key="18">
    <source>
        <dbReference type="PIRNR" id="PIRNR000533"/>
    </source>
</evidence>
<evidence type="ECO:0000259" key="20">
    <source>
        <dbReference type="Pfam" id="PF18468"/>
    </source>
</evidence>
<dbReference type="GO" id="GO:1902600">
    <property type="term" value="P:proton transmembrane transport"/>
    <property type="evidence" value="ECO:0007669"/>
    <property type="project" value="UniProtKB-ARBA"/>
</dbReference>
<dbReference type="GO" id="GO:0005741">
    <property type="term" value="C:mitochondrial outer membrane"/>
    <property type="evidence" value="ECO:0007669"/>
    <property type="project" value="UniProtKB-SubCell"/>
</dbReference>
<dbReference type="GO" id="GO:0005524">
    <property type="term" value="F:ATP binding"/>
    <property type="evidence" value="ECO:0007669"/>
    <property type="project" value="UniProtKB-KW"/>
</dbReference>
<evidence type="ECO:0000313" key="21">
    <source>
        <dbReference type="EMBL" id="GMM55082.1"/>
    </source>
</evidence>
<dbReference type="InterPro" id="IPR040712">
    <property type="entry name" value="Pfk_N"/>
</dbReference>
<proteinExistence type="inferred from homology"/>
<dbReference type="GO" id="GO:0061621">
    <property type="term" value="P:canonical glycolysis"/>
    <property type="evidence" value="ECO:0007669"/>
    <property type="project" value="TreeGrafter"/>
</dbReference>
<keyword evidence="10 17" id="KW-0479">Metal-binding</keyword>
<feature type="binding site" description="in other chain" evidence="17">
    <location>
        <begin position="411"/>
        <end position="413"/>
    </location>
    <ligand>
        <name>substrate</name>
        <note>ligand shared between dimeric partners</note>
    </ligand>
</feature>
<gene>
    <name evidence="21" type="ORF">DAKH74_016980</name>
</gene>
<feature type="binding site" description="in other chain" evidence="17">
    <location>
        <position position="678"/>
    </location>
    <ligand>
        <name>beta-D-fructose 2,6-bisphosphate</name>
        <dbReference type="ChEBI" id="CHEBI:58579"/>
        <note>allosteric activator; ligand shared between dimeric partners</note>
    </ligand>
</feature>
<evidence type="ECO:0000256" key="11">
    <source>
        <dbReference type="ARBA" id="ARBA00022741"/>
    </source>
</evidence>
<dbReference type="SUPFAM" id="SSF53784">
    <property type="entry name" value="Phosphofructokinase"/>
    <property type="match status" value="2"/>
</dbReference>
<dbReference type="PRINTS" id="PR00476">
    <property type="entry name" value="PHFRCTKINASE"/>
</dbReference>
<dbReference type="InterPro" id="IPR009161">
    <property type="entry name" value="6-Pfructokinase_euk"/>
</dbReference>
<feature type="binding site" description="in other chain" evidence="17">
    <location>
        <begin position="872"/>
        <end position="875"/>
    </location>
    <ligand>
        <name>beta-D-fructose 2,6-bisphosphate</name>
        <dbReference type="ChEBI" id="CHEBI:58579"/>
        <note>allosteric activator; ligand shared between dimeric partners</note>
    </ligand>
</feature>
<keyword evidence="8 17" id="KW-0021">Allosteric enzyme</keyword>
<dbReference type="Gene3D" id="3.10.180.90">
    <property type="match status" value="1"/>
</dbReference>
<dbReference type="InterPro" id="IPR022953">
    <property type="entry name" value="ATP_PFK"/>
</dbReference>
<dbReference type="Pfam" id="PF00365">
    <property type="entry name" value="PFK"/>
    <property type="match status" value="2"/>
</dbReference>
<evidence type="ECO:0000256" key="10">
    <source>
        <dbReference type="ARBA" id="ARBA00022723"/>
    </source>
</evidence>
<evidence type="ECO:0000313" key="22">
    <source>
        <dbReference type="Proteomes" id="UP001377567"/>
    </source>
</evidence>
<feature type="binding site" description="in other chain" evidence="17">
    <location>
        <position position="468"/>
    </location>
    <ligand>
        <name>substrate</name>
        <note>ligand shared between dimeric partners</note>
    </ligand>
</feature>
<feature type="domain" description="Phosphofructokinase" evidence="19">
    <location>
        <begin position="608"/>
        <end position="897"/>
    </location>
</feature>
<comment type="subunit">
    <text evidence="6 17">Heterooctamer of 4 alpha and 4 beta chains.</text>
</comment>
<feature type="binding site" description="in other chain" evidence="17">
    <location>
        <begin position="367"/>
        <end position="369"/>
    </location>
    <ligand>
        <name>substrate</name>
        <note>ligand shared between dimeric partners</note>
    </ligand>
</feature>
<evidence type="ECO:0000256" key="13">
    <source>
        <dbReference type="ARBA" id="ARBA00022840"/>
    </source>
</evidence>
<evidence type="ECO:0000256" key="16">
    <source>
        <dbReference type="ARBA" id="ARBA00048070"/>
    </source>
</evidence>
<dbReference type="HAMAP" id="MF_03184">
    <property type="entry name" value="Phosphofructokinase_I_E"/>
    <property type="match status" value="1"/>
</dbReference>
<feature type="binding site" description="in other chain" evidence="17">
    <location>
        <begin position="501"/>
        <end position="504"/>
    </location>
    <ligand>
        <name>substrate</name>
        <note>ligand shared between dimeric partners</note>
    </ligand>
</feature>
<evidence type="ECO:0000256" key="7">
    <source>
        <dbReference type="ARBA" id="ARBA00022490"/>
    </source>
</evidence>
<dbReference type="EMBL" id="BTGD01000003">
    <property type="protein sequence ID" value="GMM55082.1"/>
    <property type="molecule type" value="Genomic_DNA"/>
</dbReference>
<dbReference type="GO" id="GO:0005945">
    <property type="term" value="C:6-phosphofructokinase complex"/>
    <property type="evidence" value="ECO:0007669"/>
    <property type="project" value="UniProtKB-ARBA"/>
</dbReference>
<evidence type="ECO:0000256" key="6">
    <source>
        <dbReference type="ARBA" id="ARBA00011412"/>
    </source>
</evidence>
<accession>A0AAV5RUT9</accession>